<dbReference type="InterPro" id="IPR016195">
    <property type="entry name" value="Pol/histidinol_Pase-like"/>
</dbReference>
<evidence type="ECO:0000313" key="3">
    <source>
        <dbReference type="Proteomes" id="UP001208567"/>
    </source>
</evidence>
<dbReference type="InterPro" id="IPR004013">
    <property type="entry name" value="PHP_dom"/>
</dbReference>
<dbReference type="PANTHER" id="PTHR42924:SF3">
    <property type="entry name" value="POLYMERASE_HISTIDINOL PHOSPHATASE N-TERMINAL DOMAIN-CONTAINING PROTEIN"/>
    <property type="match status" value="1"/>
</dbReference>
<dbReference type="Proteomes" id="UP001208567">
    <property type="component" value="Unassembled WGS sequence"/>
</dbReference>
<dbReference type="Pfam" id="PF02811">
    <property type="entry name" value="PHP"/>
    <property type="match status" value="1"/>
</dbReference>
<proteinExistence type="predicted"/>
<organism evidence="2 3">
    <name type="scientific">Clostridium omnivorum</name>
    <dbReference type="NCBI Taxonomy" id="1604902"/>
    <lineage>
        <taxon>Bacteria</taxon>
        <taxon>Bacillati</taxon>
        <taxon>Bacillota</taxon>
        <taxon>Clostridia</taxon>
        <taxon>Eubacteriales</taxon>
        <taxon>Clostridiaceae</taxon>
        <taxon>Clostridium</taxon>
    </lineage>
</organism>
<feature type="domain" description="Polymerase/histidinol phosphatase N-terminal" evidence="1">
    <location>
        <begin position="4"/>
        <end position="69"/>
    </location>
</feature>
<gene>
    <name evidence="2" type="ORF">bsdE14_32300</name>
</gene>
<accession>A0ABQ5N9B7</accession>
<dbReference type="Gene3D" id="1.10.150.650">
    <property type="match status" value="1"/>
</dbReference>
<sequence>MNSIDLHVHTYNSDGTNSPKEIINIAKETGLSAISITDHDSIEGNEEARVEAGKCSIDYLNGIEFSADYGEGRLLHILGLGIDIYNHDFLEVYNGIKIAREKSVGEILKIIKSKNITISIDVLRDRCLKKNLDRYDIHRYFMEEKLCSSAQEVWDKYLDPIPYKREEILSAEEAIYIIKKAGGRAFLAHYNKSIGLGGLSRAAMEREIRNLIDLGLDGMEKYYPSFTLEDVQFADYLLEKYKLLASGGTDFHGGNRSDIRLGIGSGGFNVPYAVYKSIFNSIKNG</sequence>
<dbReference type="PANTHER" id="PTHR42924">
    <property type="entry name" value="EXONUCLEASE"/>
    <property type="match status" value="1"/>
</dbReference>
<protein>
    <submittedName>
        <fullName evidence="2">Phosphatase</fullName>
    </submittedName>
</protein>
<dbReference type="EMBL" id="BRXR01000001">
    <property type="protein sequence ID" value="GLC31820.1"/>
    <property type="molecule type" value="Genomic_DNA"/>
</dbReference>
<keyword evidence="3" id="KW-1185">Reference proteome</keyword>
<dbReference type="CDD" id="cd07438">
    <property type="entry name" value="PHP_HisPPase_AMP"/>
    <property type="match status" value="1"/>
</dbReference>
<evidence type="ECO:0000313" key="2">
    <source>
        <dbReference type="EMBL" id="GLC31820.1"/>
    </source>
</evidence>
<dbReference type="RefSeq" id="WP_264851144.1">
    <property type="nucleotide sequence ID" value="NZ_BRXR01000001.1"/>
</dbReference>
<dbReference type="SMART" id="SM00481">
    <property type="entry name" value="POLIIIAc"/>
    <property type="match status" value="1"/>
</dbReference>
<dbReference type="InterPro" id="IPR003141">
    <property type="entry name" value="Pol/His_phosphatase_N"/>
</dbReference>
<comment type="caution">
    <text evidence="2">The sequence shown here is derived from an EMBL/GenBank/DDBJ whole genome shotgun (WGS) entry which is preliminary data.</text>
</comment>
<reference evidence="2 3" key="1">
    <citation type="journal article" date="2024" name="Int. J. Syst. Evol. Microbiol.">
        <title>Clostridium omnivorum sp. nov., isolated from anoxic soil under the treatment of reductive soil disinfestation.</title>
        <authorList>
            <person name="Ueki A."/>
            <person name="Tonouchi A."/>
            <person name="Kaku N."/>
            <person name="Honma S."/>
            <person name="Ueki K."/>
        </authorList>
    </citation>
    <scope>NUCLEOTIDE SEQUENCE [LARGE SCALE GENOMIC DNA]</scope>
    <source>
        <strain evidence="2 3">E14</strain>
    </source>
</reference>
<dbReference type="InterPro" id="IPR052018">
    <property type="entry name" value="PHP_domain"/>
</dbReference>
<name>A0ABQ5N9B7_9CLOT</name>
<dbReference type="SUPFAM" id="SSF89550">
    <property type="entry name" value="PHP domain-like"/>
    <property type="match status" value="1"/>
</dbReference>
<evidence type="ECO:0000259" key="1">
    <source>
        <dbReference type="SMART" id="SM00481"/>
    </source>
</evidence>
<dbReference type="Gene3D" id="3.20.20.140">
    <property type="entry name" value="Metal-dependent hydrolases"/>
    <property type="match status" value="1"/>
</dbReference>